<dbReference type="GO" id="GO:0004673">
    <property type="term" value="F:protein histidine kinase activity"/>
    <property type="evidence" value="ECO:0007669"/>
    <property type="project" value="UniProtKB-EC"/>
</dbReference>
<evidence type="ECO:0000313" key="13">
    <source>
        <dbReference type="EMBL" id="MBM7717461.1"/>
    </source>
</evidence>
<dbReference type="Pfam" id="PF02518">
    <property type="entry name" value="HATPase_c"/>
    <property type="match status" value="1"/>
</dbReference>
<dbReference type="SMART" id="SM00387">
    <property type="entry name" value="HATPase_c"/>
    <property type="match status" value="1"/>
</dbReference>
<keyword evidence="2" id="KW-1003">Cell membrane</keyword>
<keyword evidence="5" id="KW-0547">Nucleotide-binding</keyword>
<keyword evidence="9" id="KW-0902">Two-component regulatory system</keyword>
<evidence type="ECO:0000256" key="3">
    <source>
        <dbReference type="ARBA" id="ARBA00022679"/>
    </source>
</evidence>
<evidence type="ECO:0000256" key="7">
    <source>
        <dbReference type="ARBA" id="ARBA00022840"/>
    </source>
</evidence>
<organism evidence="13 14">
    <name type="scientific">Siminovitchia thermophila</name>
    <dbReference type="NCBI Taxonomy" id="1245522"/>
    <lineage>
        <taxon>Bacteria</taxon>
        <taxon>Bacillati</taxon>
        <taxon>Bacillota</taxon>
        <taxon>Bacilli</taxon>
        <taxon>Bacillales</taxon>
        <taxon>Bacillaceae</taxon>
        <taxon>Siminovitchia</taxon>
    </lineage>
</organism>
<feature type="transmembrane region" description="Helical" evidence="11">
    <location>
        <begin position="43"/>
        <end position="62"/>
    </location>
</feature>
<dbReference type="PANTHER" id="PTHR34220:SF7">
    <property type="entry name" value="SENSOR HISTIDINE KINASE YPDA"/>
    <property type="match status" value="1"/>
</dbReference>
<feature type="transmembrane region" description="Helical" evidence="11">
    <location>
        <begin position="121"/>
        <end position="142"/>
    </location>
</feature>
<dbReference type="InterPro" id="IPR036890">
    <property type="entry name" value="HATPase_C_sf"/>
</dbReference>
<comment type="caution">
    <text evidence="13">The sequence shown here is derived from an EMBL/GenBank/DDBJ whole genome shotgun (WGS) entry which is preliminary data.</text>
</comment>
<dbReference type="Gene3D" id="1.10.1760.20">
    <property type="match status" value="1"/>
</dbReference>
<dbReference type="EC" id="2.7.13.3" evidence="13"/>
<feature type="transmembrane region" description="Helical" evidence="11">
    <location>
        <begin position="82"/>
        <end position="115"/>
    </location>
</feature>
<evidence type="ECO:0000256" key="10">
    <source>
        <dbReference type="ARBA" id="ARBA00023136"/>
    </source>
</evidence>
<comment type="subcellular location">
    <subcellularLocation>
        <location evidence="1">Cell membrane</location>
        <topology evidence="1">Multi-pass membrane protein</topology>
    </subcellularLocation>
</comment>
<keyword evidence="4 11" id="KW-0812">Transmembrane</keyword>
<dbReference type="RefSeq" id="WP_083717646.1">
    <property type="nucleotide sequence ID" value="NZ_JAFBFH010000049.1"/>
</dbReference>
<dbReference type="Pfam" id="PF06580">
    <property type="entry name" value="His_kinase"/>
    <property type="match status" value="1"/>
</dbReference>
<dbReference type="Proteomes" id="UP000823485">
    <property type="component" value="Unassembled WGS sequence"/>
</dbReference>
<proteinExistence type="predicted"/>
<evidence type="ECO:0000256" key="1">
    <source>
        <dbReference type="ARBA" id="ARBA00004651"/>
    </source>
</evidence>
<keyword evidence="8 11" id="KW-1133">Transmembrane helix</keyword>
<dbReference type="Pfam" id="PF07694">
    <property type="entry name" value="5TM-5TMR_LYT"/>
    <property type="match status" value="1"/>
</dbReference>
<feature type="transmembrane region" description="Helical" evidence="11">
    <location>
        <begin position="185"/>
        <end position="208"/>
    </location>
</feature>
<evidence type="ECO:0000313" key="14">
    <source>
        <dbReference type="Proteomes" id="UP000823485"/>
    </source>
</evidence>
<dbReference type="InterPro" id="IPR050640">
    <property type="entry name" value="Bact_2-comp_sensor_kinase"/>
</dbReference>
<dbReference type="InterPro" id="IPR010559">
    <property type="entry name" value="Sig_transdc_His_kin_internal"/>
</dbReference>
<dbReference type="Gene3D" id="3.30.565.10">
    <property type="entry name" value="Histidine kinase-like ATPase, C-terminal domain"/>
    <property type="match status" value="1"/>
</dbReference>
<dbReference type="EMBL" id="JAFBFH010000049">
    <property type="protein sequence ID" value="MBM7717461.1"/>
    <property type="molecule type" value="Genomic_DNA"/>
</dbReference>
<keyword evidence="7" id="KW-0067">ATP-binding</keyword>
<accession>A0ABS2RCS2</accession>
<keyword evidence="3 13" id="KW-0808">Transferase</keyword>
<keyword evidence="14" id="KW-1185">Reference proteome</keyword>
<dbReference type="PANTHER" id="PTHR34220">
    <property type="entry name" value="SENSOR HISTIDINE KINASE YPDA"/>
    <property type="match status" value="1"/>
</dbReference>
<evidence type="ECO:0000256" key="9">
    <source>
        <dbReference type="ARBA" id="ARBA00023012"/>
    </source>
</evidence>
<dbReference type="InterPro" id="IPR011620">
    <property type="entry name" value="Sig_transdc_His_kinase_LytS_TM"/>
</dbReference>
<evidence type="ECO:0000256" key="8">
    <source>
        <dbReference type="ARBA" id="ARBA00022989"/>
    </source>
</evidence>
<gene>
    <name evidence="13" type="ORF">JOC94_004489</name>
</gene>
<protein>
    <submittedName>
        <fullName evidence="13">Two-component system sensor histidine kinase LytS</fullName>
        <ecNumber evidence="13">2.7.13.3</ecNumber>
    </submittedName>
</protein>
<evidence type="ECO:0000256" key="2">
    <source>
        <dbReference type="ARBA" id="ARBA00022475"/>
    </source>
</evidence>
<sequence length="586" mass="64496">MGFLTMILVQRLGLLLISAFLVSRIPGFRSLLDREMDVKTTIVHSVIYGLFGIVGTISGVVFEDGEIVSNFIFSPVEDDQLLVSSSLVPIVIAGLLGGPAVGMGAGWIAGIHLFFLGGMGYSASCLVNILTGLLVGMTARFFAQERVISPLKALFIGIFPPILQMGLLLIFNPHSAFILHVVDQVSLPLVFSNSVAIAIFTAMIAAAINEQEREAASETKRALTIAEDALPYLKKESQIDMARGIAELLYKRLKVAAVSVSNCEKVLAYVGLGDDHHQTGDPLQDDVAEEVMRTGEVKVAYTKEHIHCPHPHCPLQAVIVLPIKEANKTIQLIHLYFRKSQHIRAVEIVLAEGLGKLLSNQLAVARSEKLQTLIRDAELRNMEAQINPHFLFNTLHLIATLFRTDPEKARHLTVQLGSFMRFNLRLAANSLVELKKECEHVQSYIAIIQARFLDRVTISFSPYEGKGEALLPPSTIQPLVENSIHHGLKNVAKGGIIRIDMKEMHGKLRITVYDNGIGFSSTLLSRAGHAPIESEREGGTGLYNVNQRLIGMLGEDSRLQIRNHPKGGCEVFFDIPLISQERRHLA</sequence>
<feature type="domain" description="Histidine kinase/HSP90-like ATPase" evidence="12">
    <location>
        <begin position="467"/>
        <end position="579"/>
    </location>
</feature>
<keyword evidence="10 11" id="KW-0472">Membrane</keyword>
<evidence type="ECO:0000256" key="6">
    <source>
        <dbReference type="ARBA" id="ARBA00022777"/>
    </source>
</evidence>
<evidence type="ECO:0000256" key="11">
    <source>
        <dbReference type="SAM" id="Phobius"/>
    </source>
</evidence>
<dbReference type="SUPFAM" id="SSF55874">
    <property type="entry name" value="ATPase domain of HSP90 chaperone/DNA topoisomerase II/histidine kinase"/>
    <property type="match status" value="1"/>
</dbReference>
<keyword evidence="6 13" id="KW-0418">Kinase</keyword>
<evidence type="ECO:0000256" key="4">
    <source>
        <dbReference type="ARBA" id="ARBA00022692"/>
    </source>
</evidence>
<evidence type="ECO:0000259" key="12">
    <source>
        <dbReference type="SMART" id="SM00387"/>
    </source>
</evidence>
<dbReference type="InterPro" id="IPR003594">
    <property type="entry name" value="HATPase_dom"/>
</dbReference>
<reference evidence="13 14" key="1">
    <citation type="submission" date="2021-01" db="EMBL/GenBank/DDBJ databases">
        <title>Genomic Encyclopedia of Type Strains, Phase IV (KMG-IV): sequencing the most valuable type-strain genomes for metagenomic binning, comparative biology and taxonomic classification.</title>
        <authorList>
            <person name="Goeker M."/>
        </authorList>
    </citation>
    <scope>NUCLEOTIDE SEQUENCE [LARGE SCALE GENOMIC DNA]</scope>
    <source>
        <strain evidence="13 14">DSM 105453</strain>
    </source>
</reference>
<evidence type="ECO:0000256" key="5">
    <source>
        <dbReference type="ARBA" id="ARBA00022741"/>
    </source>
</evidence>
<feature type="transmembrane region" description="Helical" evidence="11">
    <location>
        <begin position="154"/>
        <end position="173"/>
    </location>
</feature>
<name>A0ABS2RCS2_9BACI</name>